<dbReference type="NCBIfam" id="TIGR00369">
    <property type="entry name" value="unchar_dom_1"/>
    <property type="match status" value="1"/>
</dbReference>
<comment type="caution">
    <text evidence="3">The sequence shown here is derived from an EMBL/GenBank/DDBJ whole genome shotgun (WGS) entry which is preliminary data.</text>
</comment>
<dbReference type="InterPro" id="IPR003736">
    <property type="entry name" value="PAAI_dom"/>
</dbReference>
<dbReference type="InterPro" id="IPR029069">
    <property type="entry name" value="HotDog_dom_sf"/>
</dbReference>
<dbReference type="InterPro" id="IPR049449">
    <property type="entry name" value="TesB_ACOT8-like_N"/>
</dbReference>
<keyword evidence="4" id="KW-1185">Reference proteome</keyword>
<feature type="domain" description="Acyl-CoA thioesterase-like N-terminal HotDog" evidence="2">
    <location>
        <begin position="55"/>
        <end position="137"/>
    </location>
</feature>
<accession>A0A545TQN1</accession>
<dbReference type="PANTHER" id="PTHR21660">
    <property type="entry name" value="THIOESTERASE SUPERFAMILY MEMBER-RELATED"/>
    <property type="match status" value="1"/>
</dbReference>
<gene>
    <name evidence="3" type="ORF">FKG95_12435</name>
</gene>
<keyword evidence="1" id="KW-0378">Hydrolase</keyword>
<dbReference type="RefSeq" id="WP_142896709.1">
    <property type="nucleotide sequence ID" value="NZ_ML660055.1"/>
</dbReference>
<dbReference type="InterPro" id="IPR039298">
    <property type="entry name" value="ACOT13"/>
</dbReference>
<name>A0A545TQN1_9PROT</name>
<reference evidence="3 4" key="1">
    <citation type="submission" date="2019-06" db="EMBL/GenBank/DDBJ databases">
        <title>Whole genome sequence for Rhodospirillaceae sp. R148.</title>
        <authorList>
            <person name="Wang G."/>
        </authorList>
    </citation>
    <scope>NUCLEOTIDE SEQUENCE [LARGE SCALE GENOMIC DNA]</scope>
    <source>
        <strain evidence="3 4">R148</strain>
    </source>
</reference>
<dbReference type="Proteomes" id="UP000315252">
    <property type="component" value="Unassembled WGS sequence"/>
</dbReference>
<dbReference type="AlphaFoldDB" id="A0A545TQN1"/>
<evidence type="ECO:0000313" key="4">
    <source>
        <dbReference type="Proteomes" id="UP000315252"/>
    </source>
</evidence>
<dbReference type="GO" id="GO:0047617">
    <property type="term" value="F:fatty acyl-CoA hydrolase activity"/>
    <property type="evidence" value="ECO:0007669"/>
    <property type="project" value="InterPro"/>
</dbReference>
<dbReference type="PANTHER" id="PTHR21660:SF1">
    <property type="entry name" value="ACYL-COENZYME A THIOESTERASE 13"/>
    <property type="match status" value="1"/>
</dbReference>
<proteinExistence type="predicted"/>
<dbReference type="OrthoDB" id="8588611at2"/>
<protein>
    <submittedName>
        <fullName evidence="3">Hotdog fold thioesterase</fullName>
    </submittedName>
</protein>
<dbReference type="Pfam" id="PF13622">
    <property type="entry name" value="4HBT_3"/>
    <property type="match status" value="1"/>
</dbReference>
<evidence type="ECO:0000256" key="1">
    <source>
        <dbReference type="ARBA" id="ARBA00022801"/>
    </source>
</evidence>
<dbReference type="Gene3D" id="3.10.129.10">
    <property type="entry name" value="Hotdog Thioesterase"/>
    <property type="match status" value="1"/>
</dbReference>
<evidence type="ECO:0000313" key="3">
    <source>
        <dbReference type="EMBL" id="TQV79533.1"/>
    </source>
</evidence>
<evidence type="ECO:0000259" key="2">
    <source>
        <dbReference type="Pfam" id="PF13622"/>
    </source>
</evidence>
<organism evidence="3 4">
    <name type="scientific">Denitrobaculum tricleocarpae</name>
    <dbReference type="NCBI Taxonomy" id="2591009"/>
    <lineage>
        <taxon>Bacteria</taxon>
        <taxon>Pseudomonadati</taxon>
        <taxon>Pseudomonadota</taxon>
        <taxon>Alphaproteobacteria</taxon>
        <taxon>Rhodospirillales</taxon>
        <taxon>Rhodospirillaceae</taxon>
        <taxon>Denitrobaculum</taxon>
    </lineage>
</organism>
<dbReference type="EMBL" id="VHSH01000004">
    <property type="protein sequence ID" value="TQV79533.1"/>
    <property type="molecule type" value="Genomic_DNA"/>
</dbReference>
<dbReference type="SUPFAM" id="SSF54637">
    <property type="entry name" value="Thioesterase/thiol ester dehydrase-isomerase"/>
    <property type="match status" value="1"/>
</dbReference>
<sequence length="144" mass="15667">MTESDEQSFGVPEMQALLTEMFAPWIQLLQIKPIEVTTQGGRFELPENADLSREGGIICGQAVAAVADTVGVLCLSAHNGRFRQVTTVDMTTHFLRPLMKGAVEAEVTILSNGRRMATLRVDFRQTGKDKICAGATCAYAYLDG</sequence>
<dbReference type="CDD" id="cd03443">
    <property type="entry name" value="PaaI_thioesterase"/>
    <property type="match status" value="1"/>
</dbReference>